<dbReference type="InterPro" id="IPR050796">
    <property type="entry name" value="SCF_F-box_component"/>
</dbReference>
<feature type="region of interest" description="Disordered" evidence="1">
    <location>
        <begin position="1"/>
        <end position="28"/>
    </location>
</feature>
<evidence type="ECO:0000256" key="1">
    <source>
        <dbReference type="SAM" id="MobiDB-lite"/>
    </source>
</evidence>
<evidence type="ECO:0008006" key="4">
    <source>
        <dbReference type="Google" id="ProtNLM"/>
    </source>
</evidence>
<dbReference type="Proteomes" id="UP000316621">
    <property type="component" value="Chromosome 1"/>
</dbReference>
<dbReference type="PANTHER" id="PTHR31672:SF13">
    <property type="entry name" value="F-BOX PROTEIN CPR30-LIKE"/>
    <property type="match status" value="1"/>
</dbReference>
<protein>
    <recommendedName>
        <fullName evidence="4">F-box associated domain-containing protein</fullName>
    </recommendedName>
</protein>
<reference evidence="2 3" key="1">
    <citation type="journal article" date="2018" name="Science">
        <title>The opium poppy genome and morphinan production.</title>
        <authorList>
            <person name="Guo L."/>
            <person name="Winzer T."/>
            <person name="Yang X."/>
            <person name="Li Y."/>
            <person name="Ning Z."/>
            <person name="He Z."/>
            <person name="Teodor R."/>
            <person name="Lu Y."/>
            <person name="Bowser T.A."/>
            <person name="Graham I.A."/>
            <person name="Ye K."/>
        </authorList>
    </citation>
    <scope>NUCLEOTIDE SEQUENCE [LARGE SCALE GENOMIC DNA]</scope>
    <source>
        <strain evidence="3">cv. HN1</strain>
        <tissue evidence="2">Leaves</tissue>
    </source>
</reference>
<organism evidence="2 3">
    <name type="scientific">Papaver somniferum</name>
    <name type="common">Opium poppy</name>
    <dbReference type="NCBI Taxonomy" id="3469"/>
    <lineage>
        <taxon>Eukaryota</taxon>
        <taxon>Viridiplantae</taxon>
        <taxon>Streptophyta</taxon>
        <taxon>Embryophyta</taxon>
        <taxon>Tracheophyta</taxon>
        <taxon>Spermatophyta</taxon>
        <taxon>Magnoliopsida</taxon>
        <taxon>Ranunculales</taxon>
        <taxon>Papaveraceae</taxon>
        <taxon>Papaveroideae</taxon>
        <taxon>Papaver</taxon>
    </lineage>
</organism>
<gene>
    <name evidence="2" type="ORF">C5167_037774</name>
</gene>
<keyword evidence="3" id="KW-1185">Reference proteome</keyword>
<dbReference type="PANTHER" id="PTHR31672">
    <property type="entry name" value="BNACNNG10540D PROTEIN"/>
    <property type="match status" value="1"/>
</dbReference>
<proteinExistence type="predicted"/>
<evidence type="ECO:0000313" key="2">
    <source>
        <dbReference type="EMBL" id="RZC44821.1"/>
    </source>
</evidence>
<dbReference type="AlphaFoldDB" id="A0A4Y7IAZ9"/>
<name>A0A4Y7IAZ9_PAPSO</name>
<dbReference type="Gramene" id="RZC44821">
    <property type="protein sequence ID" value="RZC44821"/>
    <property type="gene ID" value="C5167_037774"/>
</dbReference>
<evidence type="ECO:0000313" key="3">
    <source>
        <dbReference type="Proteomes" id="UP000316621"/>
    </source>
</evidence>
<dbReference type="EMBL" id="CM010715">
    <property type="protein sequence ID" value="RZC44821.1"/>
    <property type="molecule type" value="Genomic_DNA"/>
</dbReference>
<accession>A0A4Y7IAZ9</accession>
<sequence length="432" mass="48936">MSRSRKLQNGCGDESSKPMSTKAPKLMEKKREYSKKKYLHQDFVMEEILTKVPVRSLLRSGAVSKHWGDFLHIYHPPISGESKEYKLVSVFRTSHQQLNIVVFTLGTKSWRNVTTTSTHVAYHGHPITWIRASTSSDRSAIFCNTGNGCLVWKIITTIGGGEGANGTENKNSDNQMEMLLSFNLHDEKFSFIQLPSKNTTDEQRNHLLKKHCTMEQVTVIIDAYMTITIDKVKQAWVKEESFDVRVDSPCKLLVDLPPDPCCFCIGNTSTPPTRIFSFSDQILLYWFDGKHLQVYNLCSKKLTVVMPQHAVERDFFDGKMKAPSYACDDGDNIYCSNMDYQLHCQGENFLSLQSFVPEGVAGVDAAEFEELNLQTEDPPYTACVYVHRADFIFPGRAMKPLQGGWLLIMNFAPKSVCRQAGEKALKDDRIAL</sequence>